<sequence length="62" mass="6652">MLTEVLERAAAARGGVLGVEPGLVIEPDESWTAVADLVREPYVPLGELVDETAARWNAPPPR</sequence>
<name>A0ABT4SJ91_9ACTN</name>
<accession>A0ABT4SJ91</accession>
<feature type="non-terminal residue" evidence="1">
    <location>
        <position position="62"/>
    </location>
</feature>
<proteinExistence type="predicted"/>
<comment type="caution">
    <text evidence="1">The sequence shown here is derived from an EMBL/GenBank/DDBJ whole genome shotgun (WGS) entry which is preliminary data.</text>
</comment>
<dbReference type="Proteomes" id="UP001144036">
    <property type="component" value="Unassembled WGS sequence"/>
</dbReference>
<organism evidence="1 2">
    <name type="scientific">Nonomuraea corallina</name>
    <dbReference type="NCBI Taxonomy" id="2989783"/>
    <lineage>
        <taxon>Bacteria</taxon>
        <taxon>Bacillati</taxon>
        <taxon>Actinomycetota</taxon>
        <taxon>Actinomycetes</taxon>
        <taxon>Streptosporangiales</taxon>
        <taxon>Streptosporangiaceae</taxon>
        <taxon>Nonomuraea</taxon>
    </lineage>
</organism>
<keyword evidence="2" id="KW-1185">Reference proteome</keyword>
<dbReference type="RefSeq" id="WP_270158176.1">
    <property type="nucleotide sequence ID" value="NZ_JAPNNL010000147.1"/>
</dbReference>
<reference evidence="1" key="1">
    <citation type="submission" date="2022-11" db="EMBL/GenBank/DDBJ databases">
        <title>Nonomuraea corallina sp. nov., a new species of the genus Nonomuraea isolated from sea side sediment in Thai sea.</title>
        <authorList>
            <person name="Ngamcharungchit C."/>
            <person name="Matsumoto A."/>
            <person name="Suriyachadkun C."/>
            <person name="Panbangred W."/>
            <person name="Inahashi Y."/>
            <person name="Intra B."/>
        </authorList>
    </citation>
    <scope>NUCLEOTIDE SEQUENCE</scope>
    <source>
        <strain evidence="1">MCN248</strain>
    </source>
</reference>
<evidence type="ECO:0000313" key="2">
    <source>
        <dbReference type="Proteomes" id="UP001144036"/>
    </source>
</evidence>
<evidence type="ECO:0000313" key="1">
    <source>
        <dbReference type="EMBL" id="MDA0637273.1"/>
    </source>
</evidence>
<dbReference type="EMBL" id="JAPNNL010000147">
    <property type="protein sequence ID" value="MDA0637273.1"/>
    <property type="molecule type" value="Genomic_DNA"/>
</dbReference>
<protein>
    <submittedName>
        <fullName evidence="1">Uncharacterized protein</fullName>
    </submittedName>
</protein>
<gene>
    <name evidence="1" type="ORF">OUY22_28050</name>
</gene>